<dbReference type="InterPro" id="IPR038763">
    <property type="entry name" value="DHH_sf"/>
</dbReference>
<dbReference type="GO" id="GO:0006310">
    <property type="term" value="P:DNA recombination"/>
    <property type="evidence" value="ECO:0007669"/>
    <property type="project" value="InterPro"/>
</dbReference>
<keyword evidence="3" id="KW-0540">Nuclease</keyword>
<keyword evidence="6" id="KW-0175">Coiled coil</keyword>
<name>A0A174ZD03_9FIRM</name>
<sequence>MKKWLVRNTDNALAMKLKTDTGLPMLLCSLLVGRGIYTAEQAQQYFNGTELSDPLLIADMDKAVQAIEAAVDNEIKITVYGDYDCDGVTSTVMLFTHLDAIGADVNWYIPTREEGYGLNENAIRKLHEDGTGLIITVDNGVSAVNEAELIYELGMKLVVTDHHQLPEILPKAEAIVNPHRQDDNSPYKELAGCGVALKLIMALERDVEGVLEQYADLAAIGTIGDVVALTGENRIIVKRGLLEMQYSENQGLQALINAAGLDAESITSTGIAFGLCPRINAAGRYDSPKAAAELLMAQTGQIAEIKAQELNELNAKRKQIESDILEMAKAQLIADPKAFNSRVLIVCGEGWNHGIIGIVSARLLELYEKPCIVIGIEGDEARGSARSIEGFSLYTALDACSEHLTRFGGHTKAAGFSLPKDKVDDFIAQLRSYADEKFPSMPVMTTEADIEPELSDLEISSIENLRHLQPYGEENNAPLFLMRNCTIISSRPLKDGKYTSFTAEYKGSQFKFLCFGTSFDKFGYYPGDKVDVLSHIEINEYNDKKSVSVRVKDIRRSDFPQDKYFAARNFYEKILRGEKTDSRLLKRILPDKENMKLPFDLARKLTSIDSAAQIAMSHGMNYCLFMMCLHVFAEFGHLELDRINGTMNFIKGGRRIELENSAVIRRIMKSCS</sequence>
<evidence type="ECO:0000259" key="9">
    <source>
        <dbReference type="Pfam" id="PF17768"/>
    </source>
</evidence>
<feature type="domain" description="DDH" evidence="7">
    <location>
        <begin position="76"/>
        <end position="222"/>
    </location>
</feature>
<feature type="coiled-coil region" evidence="6">
    <location>
        <begin position="303"/>
        <end position="330"/>
    </location>
</feature>
<dbReference type="NCBIfam" id="TIGR00644">
    <property type="entry name" value="recJ"/>
    <property type="match status" value="1"/>
</dbReference>
<dbReference type="Pfam" id="PF01368">
    <property type="entry name" value="DHH"/>
    <property type="match status" value="1"/>
</dbReference>
<dbReference type="EMBL" id="CZBY01000001">
    <property type="protein sequence ID" value="CUQ80980.1"/>
    <property type="molecule type" value="Genomic_DNA"/>
</dbReference>
<dbReference type="SUPFAM" id="SSF64182">
    <property type="entry name" value="DHH phosphoesterases"/>
    <property type="match status" value="1"/>
</dbReference>
<evidence type="ECO:0000256" key="2">
    <source>
        <dbReference type="ARBA" id="ARBA00019841"/>
    </source>
</evidence>
<dbReference type="Gene3D" id="3.10.310.30">
    <property type="match status" value="1"/>
</dbReference>
<dbReference type="PANTHER" id="PTHR30255">
    <property type="entry name" value="SINGLE-STRANDED-DNA-SPECIFIC EXONUCLEASE RECJ"/>
    <property type="match status" value="1"/>
</dbReference>
<accession>A0A174ZD03</accession>
<reference evidence="10 11" key="1">
    <citation type="submission" date="2015-09" db="EMBL/GenBank/DDBJ databases">
        <authorList>
            <consortium name="Pathogen Informatics"/>
        </authorList>
    </citation>
    <scope>NUCLEOTIDE SEQUENCE [LARGE SCALE GENOMIC DNA]</scope>
    <source>
        <strain evidence="10 11">2789STDY5834928</strain>
    </source>
</reference>
<comment type="similarity">
    <text evidence="1">Belongs to the RecJ family.</text>
</comment>
<dbReference type="InterPro" id="IPR004610">
    <property type="entry name" value="RecJ"/>
</dbReference>
<organism evidence="10 11">
    <name type="scientific">[Eubacterium] siraeum</name>
    <dbReference type="NCBI Taxonomy" id="39492"/>
    <lineage>
        <taxon>Bacteria</taxon>
        <taxon>Bacillati</taxon>
        <taxon>Bacillota</taxon>
        <taxon>Clostridia</taxon>
        <taxon>Eubacteriales</taxon>
        <taxon>Oscillospiraceae</taxon>
        <taxon>Oscillospiraceae incertae sedis</taxon>
    </lineage>
</organism>
<dbReference type="OrthoDB" id="9809852at2"/>
<dbReference type="GO" id="GO:0006281">
    <property type="term" value="P:DNA repair"/>
    <property type="evidence" value="ECO:0007669"/>
    <property type="project" value="InterPro"/>
</dbReference>
<dbReference type="InterPro" id="IPR001667">
    <property type="entry name" value="DDH_dom"/>
</dbReference>
<dbReference type="GO" id="GO:0008409">
    <property type="term" value="F:5'-3' exonuclease activity"/>
    <property type="evidence" value="ECO:0007669"/>
    <property type="project" value="InterPro"/>
</dbReference>
<gene>
    <name evidence="10" type="primary">recJ</name>
    <name evidence="10" type="ORF">ERS852540_00163</name>
</gene>
<evidence type="ECO:0000259" key="8">
    <source>
        <dbReference type="Pfam" id="PF02272"/>
    </source>
</evidence>
<dbReference type="Proteomes" id="UP000095662">
    <property type="component" value="Unassembled WGS sequence"/>
</dbReference>
<dbReference type="Gene3D" id="3.90.1640.30">
    <property type="match status" value="1"/>
</dbReference>
<evidence type="ECO:0000256" key="5">
    <source>
        <dbReference type="ARBA" id="ARBA00022839"/>
    </source>
</evidence>
<dbReference type="Pfam" id="PF02272">
    <property type="entry name" value="DHHA1"/>
    <property type="match status" value="1"/>
</dbReference>
<proteinExistence type="inferred from homology"/>
<dbReference type="InterPro" id="IPR041122">
    <property type="entry name" value="RecJ_OB"/>
</dbReference>
<feature type="domain" description="DHHA1" evidence="8">
    <location>
        <begin position="342"/>
        <end position="434"/>
    </location>
</feature>
<dbReference type="InterPro" id="IPR003156">
    <property type="entry name" value="DHHA1_dom"/>
</dbReference>
<evidence type="ECO:0000256" key="4">
    <source>
        <dbReference type="ARBA" id="ARBA00022801"/>
    </source>
</evidence>
<evidence type="ECO:0000256" key="3">
    <source>
        <dbReference type="ARBA" id="ARBA00022722"/>
    </source>
</evidence>
<evidence type="ECO:0000259" key="7">
    <source>
        <dbReference type="Pfam" id="PF01368"/>
    </source>
</evidence>
<protein>
    <recommendedName>
        <fullName evidence="2">Single-stranded-DNA-specific exonuclease RecJ</fullName>
    </recommendedName>
</protein>
<feature type="domain" description="RecJ OB" evidence="9">
    <location>
        <begin position="449"/>
        <end position="553"/>
    </location>
</feature>
<dbReference type="GO" id="GO:0003676">
    <property type="term" value="F:nucleic acid binding"/>
    <property type="evidence" value="ECO:0007669"/>
    <property type="project" value="InterPro"/>
</dbReference>
<dbReference type="InterPro" id="IPR051673">
    <property type="entry name" value="SSDNA_exonuclease_RecJ"/>
</dbReference>
<dbReference type="Pfam" id="PF17768">
    <property type="entry name" value="RecJ_OB"/>
    <property type="match status" value="1"/>
</dbReference>
<dbReference type="PANTHER" id="PTHR30255:SF2">
    <property type="entry name" value="SINGLE-STRANDED-DNA-SPECIFIC EXONUCLEASE RECJ"/>
    <property type="match status" value="1"/>
</dbReference>
<dbReference type="STRING" id="39492.ERS852540_00163"/>
<keyword evidence="4 10" id="KW-0378">Hydrolase</keyword>
<evidence type="ECO:0000313" key="10">
    <source>
        <dbReference type="EMBL" id="CUQ80980.1"/>
    </source>
</evidence>
<evidence type="ECO:0000313" key="11">
    <source>
        <dbReference type="Proteomes" id="UP000095662"/>
    </source>
</evidence>
<dbReference type="AlphaFoldDB" id="A0A174ZD03"/>
<evidence type="ECO:0000256" key="6">
    <source>
        <dbReference type="SAM" id="Coils"/>
    </source>
</evidence>
<evidence type="ECO:0000256" key="1">
    <source>
        <dbReference type="ARBA" id="ARBA00005915"/>
    </source>
</evidence>
<keyword evidence="5 10" id="KW-0269">Exonuclease</keyword>